<dbReference type="PROSITE" id="PS51755">
    <property type="entry name" value="OMPR_PHOB"/>
    <property type="match status" value="1"/>
</dbReference>
<reference evidence="4 5" key="1">
    <citation type="submission" date="2018-09" db="EMBL/GenBank/DDBJ databases">
        <title>Complete genome sequence of the hydrocarbonoclastic bacterium Alcaligenes aquatilis QD168, isolated from a crude-oil polluted marine sediment of Central Chile.</title>
        <authorList>
            <person name="Duran R.E."/>
            <person name="Barra B."/>
            <person name="Salva-Serra F."/>
            <person name="Mendez V."/>
            <person name="Moore E.R.B."/>
            <person name="Seeger M."/>
        </authorList>
    </citation>
    <scope>NUCLEOTIDE SEQUENCE [LARGE SCALE GENOMIC DNA]</scope>
    <source>
        <strain evidence="4 5">QD168</strain>
    </source>
</reference>
<evidence type="ECO:0000313" key="4">
    <source>
        <dbReference type="EMBL" id="AYN19369.1"/>
    </source>
</evidence>
<dbReference type="GO" id="GO:0000160">
    <property type="term" value="P:phosphorelay signal transduction system"/>
    <property type="evidence" value="ECO:0007669"/>
    <property type="project" value="InterPro"/>
</dbReference>
<dbReference type="InterPro" id="IPR036388">
    <property type="entry name" value="WH-like_DNA-bd_sf"/>
</dbReference>
<keyword evidence="1 2" id="KW-0238">DNA-binding</keyword>
<protein>
    <submittedName>
        <fullName evidence="4">DNA-binding response regulator</fullName>
    </submittedName>
</protein>
<sequence length="270" mass="30268">MTVERMFLLHNDKASLQQIALESEQWGVKIKTVETIEQCLSLAHSIGAEMVFALVCQAEKIFWHINRLRMEFPAAGVLVVRRDKMAGLERGHLLLAGADACFDQDALPVEVVACVQALRRRGYALQQSLRTDLAEPVSAGLLPQRTELEPDLQRWDLMENGWTLLTPRGHSVLLTRGERRIVQVLFAVSPQTVERDRLFPPEEGRESTARSVDVLISRLKRKITAIGEELPIRSVRGEGYAFVGKVPAACQELARASLSIDEVYECIEKA</sequence>
<evidence type="ECO:0000259" key="3">
    <source>
        <dbReference type="PROSITE" id="PS51755"/>
    </source>
</evidence>
<dbReference type="OrthoDB" id="9149764at2"/>
<dbReference type="KEGG" id="aaqu:D3M96_01745"/>
<evidence type="ECO:0000256" key="2">
    <source>
        <dbReference type="PROSITE-ProRule" id="PRU01091"/>
    </source>
</evidence>
<evidence type="ECO:0000256" key="1">
    <source>
        <dbReference type="ARBA" id="ARBA00023125"/>
    </source>
</evidence>
<dbReference type="CDD" id="cd00383">
    <property type="entry name" value="trans_reg_C"/>
    <property type="match status" value="1"/>
</dbReference>
<feature type="domain" description="OmpR/PhoB-type" evidence="3">
    <location>
        <begin position="143"/>
        <end position="244"/>
    </location>
</feature>
<organism evidence="4 5">
    <name type="scientific">Alcaligenes aquatilis</name>
    <dbReference type="NCBI Taxonomy" id="323284"/>
    <lineage>
        <taxon>Bacteria</taxon>
        <taxon>Pseudomonadati</taxon>
        <taxon>Pseudomonadota</taxon>
        <taxon>Betaproteobacteria</taxon>
        <taxon>Burkholderiales</taxon>
        <taxon>Alcaligenaceae</taxon>
        <taxon>Alcaligenes</taxon>
    </lineage>
</organism>
<dbReference type="SUPFAM" id="SSF46894">
    <property type="entry name" value="C-terminal effector domain of the bipartite response regulators"/>
    <property type="match status" value="1"/>
</dbReference>
<dbReference type="GO" id="GO:0006355">
    <property type="term" value="P:regulation of DNA-templated transcription"/>
    <property type="evidence" value="ECO:0007669"/>
    <property type="project" value="InterPro"/>
</dbReference>
<dbReference type="Pfam" id="PF00486">
    <property type="entry name" value="Trans_reg_C"/>
    <property type="match status" value="1"/>
</dbReference>
<dbReference type="InterPro" id="IPR016032">
    <property type="entry name" value="Sig_transdc_resp-reg_C-effctor"/>
</dbReference>
<dbReference type="GO" id="GO:0003677">
    <property type="term" value="F:DNA binding"/>
    <property type="evidence" value="ECO:0007669"/>
    <property type="project" value="UniProtKB-UniRule"/>
</dbReference>
<dbReference type="RefSeq" id="WP_121737799.1">
    <property type="nucleotide sequence ID" value="NZ_CP032153.1"/>
</dbReference>
<evidence type="ECO:0000313" key="5">
    <source>
        <dbReference type="Proteomes" id="UP000268070"/>
    </source>
</evidence>
<feature type="DNA-binding region" description="OmpR/PhoB-type" evidence="2">
    <location>
        <begin position="143"/>
        <end position="244"/>
    </location>
</feature>
<dbReference type="InterPro" id="IPR001867">
    <property type="entry name" value="OmpR/PhoB-type_DNA-bd"/>
</dbReference>
<name>A0A3G2HQS4_9BURK</name>
<dbReference type="Gene3D" id="1.10.10.10">
    <property type="entry name" value="Winged helix-like DNA-binding domain superfamily/Winged helix DNA-binding domain"/>
    <property type="match status" value="1"/>
</dbReference>
<dbReference type="SMART" id="SM00862">
    <property type="entry name" value="Trans_reg_C"/>
    <property type="match status" value="1"/>
</dbReference>
<dbReference type="AlphaFoldDB" id="A0A3G2HQS4"/>
<proteinExistence type="predicted"/>
<dbReference type="Proteomes" id="UP000268070">
    <property type="component" value="Chromosome"/>
</dbReference>
<gene>
    <name evidence="4" type="ORF">D3M96_01745</name>
</gene>
<accession>A0A3G2HQS4</accession>
<dbReference type="EMBL" id="CP032153">
    <property type="protein sequence ID" value="AYN19369.1"/>
    <property type="molecule type" value="Genomic_DNA"/>
</dbReference>